<dbReference type="InterPro" id="IPR050792">
    <property type="entry name" value="ADP-ribosylglycohydrolase"/>
</dbReference>
<dbReference type="Proteomes" id="UP001497623">
    <property type="component" value="Unassembled WGS sequence"/>
</dbReference>
<name>A0AAV2PVR1_MEGNR</name>
<dbReference type="EMBL" id="CAXKWB010001799">
    <property type="protein sequence ID" value="CAL4065510.1"/>
    <property type="molecule type" value="Genomic_DNA"/>
</dbReference>
<evidence type="ECO:0000313" key="2">
    <source>
        <dbReference type="EMBL" id="CAL4065510.1"/>
    </source>
</evidence>
<keyword evidence="1" id="KW-0460">Magnesium</keyword>
<keyword evidence="3" id="KW-1185">Reference proteome</keyword>
<protein>
    <submittedName>
        <fullName evidence="2">Uncharacterized protein</fullName>
    </submittedName>
</protein>
<dbReference type="AlphaFoldDB" id="A0AAV2PVR1"/>
<feature type="binding site" evidence="1">
    <location>
        <position position="289"/>
    </location>
    <ligand>
        <name>Mg(2+)</name>
        <dbReference type="ChEBI" id="CHEBI:18420"/>
        <label>1</label>
    </ligand>
</feature>
<dbReference type="InterPro" id="IPR036705">
    <property type="entry name" value="Ribosyl_crysJ1_sf"/>
</dbReference>
<evidence type="ECO:0000256" key="1">
    <source>
        <dbReference type="PIRSR" id="PIRSR605502-1"/>
    </source>
</evidence>
<dbReference type="GO" id="GO:0046872">
    <property type="term" value="F:metal ion binding"/>
    <property type="evidence" value="ECO:0007669"/>
    <property type="project" value="UniProtKB-KW"/>
</dbReference>
<dbReference type="Gene3D" id="1.10.4080.10">
    <property type="entry name" value="ADP-ribosylation/Crystallin J1"/>
    <property type="match status" value="1"/>
</dbReference>
<gene>
    <name evidence="2" type="ORF">MNOR_LOCUS4838</name>
</gene>
<keyword evidence="1" id="KW-0479">Metal-binding</keyword>
<comment type="caution">
    <text evidence="2">The sequence shown here is derived from an EMBL/GenBank/DDBJ whole genome shotgun (WGS) entry which is preliminary data.</text>
</comment>
<dbReference type="PANTHER" id="PTHR16222:SF17">
    <property type="entry name" value="SELENOPROTEIN J"/>
    <property type="match status" value="1"/>
</dbReference>
<organism evidence="2 3">
    <name type="scientific">Meganyctiphanes norvegica</name>
    <name type="common">Northern krill</name>
    <name type="synonym">Thysanopoda norvegica</name>
    <dbReference type="NCBI Taxonomy" id="48144"/>
    <lineage>
        <taxon>Eukaryota</taxon>
        <taxon>Metazoa</taxon>
        <taxon>Ecdysozoa</taxon>
        <taxon>Arthropoda</taxon>
        <taxon>Crustacea</taxon>
        <taxon>Multicrustacea</taxon>
        <taxon>Malacostraca</taxon>
        <taxon>Eumalacostraca</taxon>
        <taxon>Eucarida</taxon>
        <taxon>Euphausiacea</taxon>
        <taxon>Euphausiidae</taxon>
        <taxon>Meganyctiphanes</taxon>
    </lineage>
</organism>
<accession>A0AAV2PVR1</accession>
<evidence type="ECO:0000313" key="3">
    <source>
        <dbReference type="Proteomes" id="UP001497623"/>
    </source>
</evidence>
<sequence>MNLSSLSGSSVAACIIGAAVADAAARPLHWVYSKDDMDQLLQQNRHAEFWPQSHSPFYKIPTGERSCYNHLVTAGLEAFVEAAGKPELELYKATLKRKFGEGTVWQEALARRKQMYAPERKNEKKGPVEGPWIQGSIIYFLEHGKGDPANTQMDGFLLSLPHLLFNYNKSGVVQECQEIASLLNGTPKFPKCQLEILQKVLQTKSFTKADVLKLDEEVQGDVNTVFDNLEEDHVSFVNKVGKSCACPGALQGSLHAFLMEEQKQSPDQGESRFRDAVRATIAAGGCNCSRGNFLGALFGAHLGMSAIPTDWIEKVADIDIVIDSIKKASNVAL</sequence>
<proteinExistence type="predicted"/>
<comment type="cofactor">
    <cofactor evidence="1">
        <name>Mg(2+)</name>
        <dbReference type="ChEBI" id="CHEBI:18420"/>
    </cofactor>
    <text evidence="1">Binds 2 magnesium ions per subunit.</text>
</comment>
<dbReference type="InterPro" id="IPR005502">
    <property type="entry name" value="Ribosyl_crysJ1"/>
</dbReference>
<dbReference type="PANTHER" id="PTHR16222">
    <property type="entry name" value="ADP-RIBOSYLGLYCOHYDROLASE"/>
    <property type="match status" value="1"/>
</dbReference>
<dbReference type="Pfam" id="PF03747">
    <property type="entry name" value="ADP_ribosyl_GH"/>
    <property type="match status" value="1"/>
</dbReference>
<dbReference type="SUPFAM" id="SSF101478">
    <property type="entry name" value="ADP-ribosylglycohydrolase"/>
    <property type="match status" value="1"/>
</dbReference>
<reference evidence="2 3" key="1">
    <citation type="submission" date="2024-05" db="EMBL/GenBank/DDBJ databases">
        <authorList>
            <person name="Wallberg A."/>
        </authorList>
    </citation>
    <scope>NUCLEOTIDE SEQUENCE [LARGE SCALE GENOMIC DNA]</scope>
</reference>